<evidence type="ECO:0000256" key="1">
    <source>
        <dbReference type="SAM" id="MobiDB-lite"/>
    </source>
</evidence>
<feature type="region of interest" description="Disordered" evidence="1">
    <location>
        <begin position="270"/>
        <end position="328"/>
    </location>
</feature>
<dbReference type="AlphaFoldDB" id="A0AAN9Z8C0"/>
<comment type="caution">
    <text evidence="4">The sequence shown here is derived from an EMBL/GenBank/DDBJ whole genome shotgun (WGS) entry which is preliminary data.</text>
</comment>
<evidence type="ECO:0000256" key="3">
    <source>
        <dbReference type="SAM" id="SignalP"/>
    </source>
</evidence>
<feature type="signal peptide" evidence="3">
    <location>
        <begin position="1"/>
        <end position="22"/>
    </location>
</feature>
<dbReference type="Proteomes" id="UP001378592">
    <property type="component" value="Unassembled WGS sequence"/>
</dbReference>
<protein>
    <recommendedName>
        <fullName evidence="6">Fibronectin type-III domain-containing protein</fullName>
    </recommendedName>
</protein>
<feature type="region of interest" description="Disordered" evidence="1">
    <location>
        <begin position="380"/>
        <end position="410"/>
    </location>
</feature>
<dbReference type="InterPro" id="IPR036116">
    <property type="entry name" value="FN3_sf"/>
</dbReference>
<keyword evidence="2" id="KW-1133">Transmembrane helix</keyword>
<feature type="transmembrane region" description="Helical" evidence="2">
    <location>
        <begin position="337"/>
        <end position="358"/>
    </location>
</feature>
<keyword evidence="5" id="KW-1185">Reference proteome</keyword>
<keyword evidence="2" id="KW-0472">Membrane</keyword>
<feature type="chain" id="PRO_5042854611" description="Fibronectin type-III domain-containing protein" evidence="3">
    <location>
        <begin position="23"/>
        <end position="427"/>
    </location>
</feature>
<feature type="compositionally biased region" description="Low complexity" evidence="1">
    <location>
        <begin position="292"/>
        <end position="328"/>
    </location>
</feature>
<evidence type="ECO:0000313" key="4">
    <source>
        <dbReference type="EMBL" id="KAK7866547.1"/>
    </source>
</evidence>
<keyword evidence="3" id="KW-0732">Signal</keyword>
<evidence type="ECO:0008006" key="6">
    <source>
        <dbReference type="Google" id="ProtNLM"/>
    </source>
</evidence>
<keyword evidence="2" id="KW-0812">Transmembrane</keyword>
<gene>
    <name evidence="4" type="ORF">R5R35_002876</name>
</gene>
<accession>A0AAN9Z8C0</accession>
<organism evidence="4 5">
    <name type="scientific">Gryllus longicercus</name>
    <dbReference type="NCBI Taxonomy" id="2509291"/>
    <lineage>
        <taxon>Eukaryota</taxon>
        <taxon>Metazoa</taxon>
        <taxon>Ecdysozoa</taxon>
        <taxon>Arthropoda</taxon>
        <taxon>Hexapoda</taxon>
        <taxon>Insecta</taxon>
        <taxon>Pterygota</taxon>
        <taxon>Neoptera</taxon>
        <taxon>Polyneoptera</taxon>
        <taxon>Orthoptera</taxon>
        <taxon>Ensifera</taxon>
        <taxon>Gryllidea</taxon>
        <taxon>Grylloidea</taxon>
        <taxon>Gryllidae</taxon>
        <taxon>Gryllinae</taxon>
        <taxon>Gryllus</taxon>
    </lineage>
</organism>
<evidence type="ECO:0000256" key="2">
    <source>
        <dbReference type="SAM" id="Phobius"/>
    </source>
</evidence>
<evidence type="ECO:0000313" key="5">
    <source>
        <dbReference type="Proteomes" id="UP001378592"/>
    </source>
</evidence>
<dbReference type="EMBL" id="JAZDUA010000144">
    <property type="protein sequence ID" value="KAK7866547.1"/>
    <property type="molecule type" value="Genomic_DNA"/>
</dbReference>
<name>A0AAN9Z8C0_9ORTH</name>
<proteinExistence type="predicted"/>
<reference evidence="4 5" key="1">
    <citation type="submission" date="2024-03" db="EMBL/GenBank/DDBJ databases">
        <title>The genome assembly and annotation of the cricket Gryllus longicercus Weissman &amp; Gray.</title>
        <authorList>
            <person name="Szrajer S."/>
            <person name="Gray D."/>
            <person name="Ylla G."/>
        </authorList>
    </citation>
    <scope>NUCLEOTIDE SEQUENCE [LARGE SCALE GENOMIC DNA]</scope>
    <source>
        <strain evidence="4">DAG 2021-001</strain>
        <tissue evidence="4">Whole body minus gut</tissue>
    </source>
</reference>
<sequence>MGAAAAAAVVLLGVAVAAIAVAATTVATTTTRSPTGMPLYMTKAPKLDRAHKNKFLVEAPCTQYCKNVVWQYKEVGDSTWKWADAEAHSSFPDTFYLRRLRPDTLYVLRALLKPNFGPAYAGDEIPTLEARTCPEQPPPVENLRAHSAGPGWLEVRWTPPAKEACKSHLYYQARYSLQGQVTLGAWRQFGFFRSDRWVHFRPTHPCAGWPDEFCALFTDFVKAGEQHVVEVRVSRFDELTPALSASRRLVVRADTACIVTNSCGVIGAAPPTNASAHRDATDDVDLDDSDRTTTPATLPAVATTKAPGAQGDAEGSAAARRAGSDASPAGDSAFGRLAPLFLALALLALAAVPAAFFWGKRRGTSEAVALHMVPGWRRRLGDGGSQPVLAEDGVDESDDRAIHPMPSASLEVDQHGRFSWAKLPQDN</sequence>
<dbReference type="SUPFAM" id="SSF49265">
    <property type="entry name" value="Fibronectin type III"/>
    <property type="match status" value="1"/>
</dbReference>